<feature type="compositionally biased region" description="Basic and acidic residues" evidence="2">
    <location>
        <begin position="352"/>
        <end position="379"/>
    </location>
</feature>
<feature type="compositionally biased region" description="Low complexity" evidence="2">
    <location>
        <begin position="339"/>
        <end position="349"/>
    </location>
</feature>
<evidence type="ECO:0000313" key="3">
    <source>
        <dbReference type="EMBL" id="GER52951.1"/>
    </source>
</evidence>
<gene>
    <name evidence="3" type="ORF">STAS_30433</name>
</gene>
<name>A0A5A7R9L0_STRAF</name>
<dbReference type="Proteomes" id="UP000325081">
    <property type="component" value="Unassembled WGS sequence"/>
</dbReference>
<feature type="region of interest" description="Disordered" evidence="2">
    <location>
        <begin position="335"/>
        <end position="379"/>
    </location>
</feature>
<dbReference type="PANTHER" id="PTHR31071:SF2">
    <property type="entry name" value="ACTIN CYTOSKELETON-REGULATORY COMPLEX PAN-LIKE PROTEIN"/>
    <property type="match status" value="1"/>
</dbReference>
<accession>A0A5A7R9L0</accession>
<evidence type="ECO:0000313" key="4">
    <source>
        <dbReference type="Proteomes" id="UP000325081"/>
    </source>
</evidence>
<protein>
    <submittedName>
        <fullName evidence="3">RING/U-box superfamily protein</fullName>
    </submittedName>
</protein>
<organism evidence="3 4">
    <name type="scientific">Striga asiatica</name>
    <name type="common">Asiatic witchweed</name>
    <name type="synonym">Buchnera asiatica</name>
    <dbReference type="NCBI Taxonomy" id="4170"/>
    <lineage>
        <taxon>Eukaryota</taxon>
        <taxon>Viridiplantae</taxon>
        <taxon>Streptophyta</taxon>
        <taxon>Embryophyta</taxon>
        <taxon>Tracheophyta</taxon>
        <taxon>Spermatophyta</taxon>
        <taxon>Magnoliopsida</taxon>
        <taxon>eudicotyledons</taxon>
        <taxon>Gunneridae</taxon>
        <taxon>Pentapetalae</taxon>
        <taxon>asterids</taxon>
        <taxon>lamiids</taxon>
        <taxon>Lamiales</taxon>
        <taxon>Orobanchaceae</taxon>
        <taxon>Buchnereae</taxon>
        <taxon>Striga</taxon>
    </lineage>
</organism>
<evidence type="ECO:0000256" key="2">
    <source>
        <dbReference type="SAM" id="MobiDB-lite"/>
    </source>
</evidence>
<reference evidence="4" key="1">
    <citation type="journal article" date="2019" name="Curr. Biol.">
        <title>Genome Sequence of Striga asiatica Provides Insight into the Evolution of Plant Parasitism.</title>
        <authorList>
            <person name="Yoshida S."/>
            <person name="Kim S."/>
            <person name="Wafula E.K."/>
            <person name="Tanskanen J."/>
            <person name="Kim Y.M."/>
            <person name="Honaas L."/>
            <person name="Yang Z."/>
            <person name="Spallek T."/>
            <person name="Conn C.E."/>
            <person name="Ichihashi Y."/>
            <person name="Cheong K."/>
            <person name="Cui S."/>
            <person name="Der J.P."/>
            <person name="Gundlach H."/>
            <person name="Jiao Y."/>
            <person name="Hori C."/>
            <person name="Ishida J.K."/>
            <person name="Kasahara H."/>
            <person name="Kiba T."/>
            <person name="Kim M.S."/>
            <person name="Koo N."/>
            <person name="Laohavisit A."/>
            <person name="Lee Y.H."/>
            <person name="Lumba S."/>
            <person name="McCourt P."/>
            <person name="Mortimer J.C."/>
            <person name="Mutuku J.M."/>
            <person name="Nomura T."/>
            <person name="Sasaki-Sekimoto Y."/>
            <person name="Seto Y."/>
            <person name="Wang Y."/>
            <person name="Wakatake T."/>
            <person name="Sakakibara H."/>
            <person name="Demura T."/>
            <person name="Yamaguchi S."/>
            <person name="Yoneyama K."/>
            <person name="Manabe R.I."/>
            <person name="Nelson D.C."/>
            <person name="Schulman A.H."/>
            <person name="Timko M.P."/>
            <person name="dePamphilis C.W."/>
            <person name="Choi D."/>
            <person name="Shirasu K."/>
        </authorList>
    </citation>
    <scope>NUCLEOTIDE SEQUENCE [LARGE SCALE GENOMIC DNA]</scope>
    <source>
        <strain evidence="4">cv. UVA1</strain>
    </source>
</reference>
<proteinExistence type="predicted"/>
<dbReference type="EMBL" id="BKCP01010514">
    <property type="protein sequence ID" value="GER52951.1"/>
    <property type="molecule type" value="Genomic_DNA"/>
</dbReference>
<comment type="caution">
    <text evidence="3">The sequence shown here is derived from an EMBL/GenBank/DDBJ whole genome shotgun (WGS) entry which is preliminary data.</text>
</comment>
<dbReference type="OrthoDB" id="1927957at2759"/>
<dbReference type="AlphaFoldDB" id="A0A5A7R9L0"/>
<dbReference type="PANTHER" id="PTHR31071">
    <property type="entry name" value="GB|AAF24581.1"/>
    <property type="match status" value="1"/>
</dbReference>
<sequence length="460" mass="52394">MVAGCDRRDIHRCQNTACGGAEAISARRLTALLWRLSATANEVTNGAGLELCSSIPIPNCPTEGATKWDYCNSKASHKTIYFLGNFRSMDPFNTKNCIATTKHSIKKATDEKMKTQHRKTSLMVENLKDGLKIERKNGKKVNMENWKLSRDVAEAKMSARKFMHNLEKEKKARKVLEDMFNKLAIEIEHYKVEIGALRSEREKIEEDVENERKIMQLAEVWKEEHAQKKLHDAKLILENKFCEMNNLISEIKSFLSESNSKRQSYDGVNIRGIRDFSHVLPKSNKIFTNKGENSCSKRSVYSNECPCGMETVNKTRKSNYKSNSFDLEREKFMHHGCRSSKSSGTSSVSLNRPKEKESLSSHKLQRELKRNKDARKKISSDLSGRISNCSVSSILSMDEGQVKLWKNPHVVRAMNGHIEWPGEIKKHGSSEGSFLEAKLKSQKTILRGVLKQRSLSSSFE</sequence>
<keyword evidence="1" id="KW-0175">Coiled coil</keyword>
<dbReference type="InterPro" id="IPR043424">
    <property type="entry name" value="BLT-like"/>
</dbReference>
<evidence type="ECO:0000256" key="1">
    <source>
        <dbReference type="SAM" id="Coils"/>
    </source>
</evidence>
<keyword evidence="4" id="KW-1185">Reference proteome</keyword>
<feature type="coiled-coil region" evidence="1">
    <location>
        <begin position="166"/>
        <end position="214"/>
    </location>
</feature>